<protein>
    <submittedName>
        <fullName evidence="1">Uncharacterized protein</fullName>
    </submittedName>
</protein>
<proteinExistence type="predicted"/>
<dbReference type="EMBL" id="JAIWYP010000005">
    <property type="protein sequence ID" value="KAH3822867.1"/>
    <property type="molecule type" value="Genomic_DNA"/>
</dbReference>
<reference evidence="1" key="2">
    <citation type="submission" date="2020-11" db="EMBL/GenBank/DDBJ databases">
        <authorList>
            <person name="McCartney M.A."/>
            <person name="Auch B."/>
            <person name="Kono T."/>
            <person name="Mallez S."/>
            <person name="Becker A."/>
            <person name="Gohl D.M."/>
            <person name="Silverstein K.A.T."/>
            <person name="Koren S."/>
            <person name="Bechman K.B."/>
            <person name="Herman A."/>
            <person name="Abrahante J.E."/>
            <person name="Garbe J."/>
        </authorList>
    </citation>
    <scope>NUCLEOTIDE SEQUENCE</scope>
    <source>
        <strain evidence="1">Duluth1</strain>
        <tissue evidence="1">Whole animal</tissue>
    </source>
</reference>
<evidence type="ECO:0000313" key="1">
    <source>
        <dbReference type="EMBL" id="KAH3822867.1"/>
    </source>
</evidence>
<gene>
    <name evidence="1" type="ORF">DPMN_124659</name>
</gene>
<keyword evidence="2" id="KW-1185">Reference proteome</keyword>
<name>A0A9D4GTY6_DREPO</name>
<reference evidence="1" key="1">
    <citation type="journal article" date="2019" name="bioRxiv">
        <title>The Genome of the Zebra Mussel, Dreissena polymorpha: A Resource for Invasive Species Research.</title>
        <authorList>
            <person name="McCartney M.A."/>
            <person name="Auch B."/>
            <person name="Kono T."/>
            <person name="Mallez S."/>
            <person name="Zhang Y."/>
            <person name="Obille A."/>
            <person name="Becker A."/>
            <person name="Abrahante J.E."/>
            <person name="Garbe J."/>
            <person name="Badalamenti J.P."/>
            <person name="Herman A."/>
            <person name="Mangelson H."/>
            <person name="Liachko I."/>
            <person name="Sullivan S."/>
            <person name="Sone E.D."/>
            <person name="Koren S."/>
            <person name="Silverstein K.A.T."/>
            <person name="Beckman K.B."/>
            <person name="Gohl D.M."/>
        </authorList>
    </citation>
    <scope>NUCLEOTIDE SEQUENCE</scope>
    <source>
        <strain evidence="1">Duluth1</strain>
        <tissue evidence="1">Whole animal</tissue>
    </source>
</reference>
<accession>A0A9D4GTY6</accession>
<comment type="caution">
    <text evidence="1">The sequence shown here is derived from an EMBL/GenBank/DDBJ whole genome shotgun (WGS) entry which is preliminary data.</text>
</comment>
<organism evidence="1 2">
    <name type="scientific">Dreissena polymorpha</name>
    <name type="common">Zebra mussel</name>
    <name type="synonym">Mytilus polymorpha</name>
    <dbReference type="NCBI Taxonomy" id="45954"/>
    <lineage>
        <taxon>Eukaryota</taxon>
        <taxon>Metazoa</taxon>
        <taxon>Spiralia</taxon>
        <taxon>Lophotrochozoa</taxon>
        <taxon>Mollusca</taxon>
        <taxon>Bivalvia</taxon>
        <taxon>Autobranchia</taxon>
        <taxon>Heteroconchia</taxon>
        <taxon>Euheterodonta</taxon>
        <taxon>Imparidentia</taxon>
        <taxon>Neoheterodontei</taxon>
        <taxon>Myida</taxon>
        <taxon>Dreissenoidea</taxon>
        <taxon>Dreissenidae</taxon>
        <taxon>Dreissena</taxon>
    </lineage>
</organism>
<dbReference type="Proteomes" id="UP000828390">
    <property type="component" value="Unassembled WGS sequence"/>
</dbReference>
<sequence length="50" mass="5910">MQLVIASRRMKPDQATLDNQLQIKLVKSDLSDYDRHESIDRWMVSPLHVM</sequence>
<evidence type="ECO:0000313" key="2">
    <source>
        <dbReference type="Proteomes" id="UP000828390"/>
    </source>
</evidence>
<dbReference type="AlphaFoldDB" id="A0A9D4GTY6"/>